<organism evidence="1 2">
    <name type="scientific">Pseudoalteromonas undina</name>
    <dbReference type="NCBI Taxonomy" id="43660"/>
    <lineage>
        <taxon>Bacteria</taxon>
        <taxon>Pseudomonadati</taxon>
        <taxon>Pseudomonadota</taxon>
        <taxon>Gammaproteobacteria</taxon>
        <taxon>Alteromonadales</taxon>
        <taxon>Pseudoalteromonadaceae</taxon>
        <taxon>Pseudoalteromonas</taxon>
    </lineage>
</organism>
<evidence type="ECO:0000313" key="1">
    <source>
        <dbReference type="EMBL" id="MEL0606325.1"/>
    </source>
</evidence>
<dbReference type="Proteomes" id="UP001374952">
    <property type="component" value="Unassembled WGS sequence"/>
</dbReference>
<gene>
    <name evidence="1" type="ORF">V6250_19310</name>
</gene>
<keyword evidence="2" id="KW-1185">Reference proteome</keyword>
<dbReference type="EMBL" id="JBAKAX010000036">
    <property type="protein sequence ID" value="MEL0606325.1"/>
    <property type="molecule type" value="Genomic_DNA"/>
</dbReference>
<protein>
    <submittedName>
        <fullName evidence="1">EpsG family protein</fullName>
    </submittedName>
</protein>
<name>A0ACC6R9E3_9GAMM</name>
<accession>A0ACC6R9E3</accession>
<proteinExistence type="predicted"/>
<evidence type="ECO:0000313" key="2">
    <source>
        <dbReference type="Proteomes" id="UP001374952"/>
    </source>
</evidence>
<reference evidence="1" key="1">
    <citation type="submission" date="2024-02" db="EMBL/GenBank/DDBJ databases">
        <title>Bacteria isolated from the canopy kelp, Nereocystis luetkeana.</title>
        <authorList>
            <person name="Pfister C.A."/>
            <person name="Younker I.T."/>
            <person name="Light S.H."/>
        </authorList>
    </citation>
    <scope>NUCLEOTIDE SEQUENCE</scope>
    <source>
        <strain evidence="1">TN.2.01</strain>
    </source>
</reference>
<comment type="caution">
    <text evidence="1">The sequence shown here is derived from an EMBL/GenBank/DDBJ whole genome shotgun (WGS) entry which is preliminary data.</text>
</comment>
<sequence>MFWYLLAILYSYGLIALRRLPLPVLVISSLPLVAFAALRGSSGKDTGLYLNRFNSFDPDSFKFSLFDEPILNSLIYITKLFNGSHEIFFAFHASLVCILFVLALKRFEFVKLYFFTLGPMFLIDGITNGMRITIAYHLFLVAVAFKREISAAPLIFLSHVTGILLYIAKYFANINKLRKLYQIIVLLISAIIVLVLASNIDSILALSPRINSKVTQYGELILTTKYSGLADLSVLFTLFLAVSLGPIKLLDRFIFLLLGILVCTLFYLSIQQSLAFIRVLKLFLIGLLVSDYFVRKVSDRQLFLFKLIGVLYSLNFIRQIIFGPGFLPYPGDV</sequence>